<dbReference type="InterPro" id="IPR038932">
    <property type="entry name" value="PARPBP"/>
</dbReference>
<dbReference type="GO" id="GO:0006281">
    <property type="term" value="P:DNA repair"/>
    <property type="evidence" value="ECO:0007669"/>
    <property type="project" value="UniProtKB-KW"/>
</dbReference>
<proteinExistence type="inferred from homology"/>
<keyword evidence="7" id="KW-0238">DNA-binding</keyword>
<evidence type="ECO:0000256" key="5">
    <source>
        <dbReference type="ARBA" id="ARBA00022490"/>
    </source>
</evidence>
<keyword evidence="8" id="KW-0234">DNA repair</keyword>
<keyword evidence="5" id="KW-0963">Cytoplasm</keyword>
<dbReference type="GO" id="GO:2000042">
    <property type="term" value="P:negative regulation of double-strand break repair via homologous recombination"/>
    <property type="evidence" value="ECO:0007669"/>
    <property type="project" value="InterPro"/>
</dbReference>
<evidence type="ECO:0000313" key="14">
    <source>
        <dbReference type="Proteomes" id="UP000005408"/>
    </source>
</evidence>
<dbReference type="AlphaFoldDB" id="A0A8W8P343"/>
<dbReference type="PANTHER" id="PTHR32121">
    <property type="entry name" value="PCNA-INTERACTING PARTNER"/>
    <property type="match status" value="1"/>
</dbReference>
<evidence type="ECO:0000256" key="10">
    <source>
        <dbReference type="ARBA" id="ARBA00031632"/>
    </source>
</evidence>
<evidence type="ECO:0000256" key="7">
    <source>
        <dbReference type="ARBA" id="ARBA00023125"/>
    </source>
</evidence>
<dbReference type="GO" id="GO:0005737">
    <property type="term" value="C:cytoplasm"/>
    <property type="evidence" value="ECO:0007669"/>
    <property type="project" value="UniProtKB-SubCell"/>
</dbReference>
<evidence type="ECO:0000256" key="9">
    <source>
        <dbReference type="ARBA" id="ARBA00023242"/>
    </source>
</evidence>
<evidence type="ECO:0000256" key="2">
    <source>
        <dbReference type="ARBA" id="ARBA00004496"/>
    </source>
</evidence>
<evidence type="ECO:0000256" key="3">
    <source>
        <dbReference type="ARBA" id="ARBA00009135"/>
    </source>
</evidence>
<name>A0A8W8P343_MAGGI</name>
<evidence type="ECO:0000256" key="1">
    <source>
        <dbReference type="ARBA" id="ARBA00004123"/>
    </source>
</evidence>
<comment type="subcellular location">
    <subcellularLocation>
        <location evidence="2">Cytoplasm</location>
    </subcellularLocation>
    <subcellularLocation>
        <location evidence="1">Nucleus</location>
    </subcellularLocation>
</comment>
<reference evidence="13" key="1">
    <citation type="submission" date="2022-08" db="UniProtKB">
        <authorList>
            <consortium name="EnsemblMetazoa"/>
        </authorList>
    </citation>
    <scope>IDENTIFICATION</scope>
    <source>
        <strain evidence="13">05x7-T-G4-1.051#20</strain>
    </source>
</reference>
<evidence type="ECO:0000313" key="13">
    <source>
        <dbReference type="EnsemblMetazoa" id="G938.1:cds"/>
    </source>
</evidence>
<dbReference type="GO" id="GO:0000785">
    <property type="term" value="C:chromatin"/>
    <property type="evidence" value="ECO:0007669"/>
    <property type="project" value="TreeGrafter"/>
</dbReference>
<dbReference type="EnsemblMetazoa" id="G938.1">
    <property type="protein sequence ID" value="G938.1:cds"/>
    <property type="gene ID" value="G938"/>
</dbReference>
<sequence length="673" mass="76297">MNLQRQSRMVANDALCFILSTYDKEVISSNSRLIEEKLLSYASENDPSQETNAKKITFIHCQDAASENAYSMPEYFTFLCRKFQLLPNERSTLLSSMDQLVALQLCWAEKNKEERGEFDIETSTVFDSNKEIIKTKLHSGEETEAPEILDSYQKFLQHCNYVDTCDVLNLVQKSLDENDDLKNYLSQNHFLFIGLPTDPVEVAMINLLCKDRETHKVSIEVSLEEEKERDITVCVEASSLEVLLSQKTKWRGIGTPGPSQSAGSLNQLYVKLVYVAYLELLVNSRSEFALARCFNIPDRELGLTTFTDLKHEAQKKNMPMYQTALSFIMKMRLGGKGYQPDSSLPITQHVKGLSDFITFTHKLQTIVEEEDTSRVACRKILNVLKKEISKSKDKRIQTSSVEEICDDLQKMAAQVIQNVQTHSPAKKPSSGGTPLGYKTLRIIHHLVDKLVTGVEVLKANSLDVLCDSFSTQHSNTPVRFPCLLSQFRTPCDDVDSPELNKSLAERLLEKQRKATPLHAKRYKASLDWAAPAHDVQMTDEAESFKCQKSVYVFPSKTLVQPASASKRVDVPGLKERTSHPSNEENKEKTLTVSHKEKPLSQESKQGEGVEGEDLSQPDVENKSDVVAKGKKRMSEPCEKEPKKKKTQSQEKKCRRKLLPQIKGQQQINRFFRA</sequence>
<evidence type="ECO:0000256" key="11">
    <source>
        <dbReference type="ARBA" id="ARBA00032731"/>
    </source>
</evidence>
<dbReference type="Proteomes" id="UP000005408">
    <property type="component" value="Unassembled WGS sequence"/>
</dbReference>
<comment type="similarity">
    <text evidence="3">Belongs to the PARI family.</text>
</comment>
<dbReference type="GO" id="GO:0003677">
    <property type="term" value="F:DNA binding"/>
    <property type="evidence" value="ECO:0007669"/>
    <property type="project" value="UniProtKB-KW"/>
</dbReference>
<evidence type="ECO:0000256" key="6">
    <source>
        <dbReference type="ARBA" id="ARBA00022763"/>
    </source>
</evidence>
<keyword evidence="9" id="KW-0539">Nucleus</keyword>
<dbReference type="Gene3D" id="1.10.486.10">
    <property type="entry name" value="PCRA, domain 4"/>
    <property type="match status" value="1"/>
</dbReference>
<feature type="compositionally biased region" description="Basic and acidic residues" evidence="12">
    <location>
        <begin position="566"/>
        <end position="607"/>
    </location>
</feature>
<evidence type="ECO:0000256" key="12">
    <source>
        <dbReference type="SAM" id="MobiDB-lite"/>
    </source>
</evidence>
<evidence type="ECO:0000256" key="4">
    <source>
        <dbReference type="ARBA" id="ARBA00014320"/>
    </source>
</evidence>
<feature type="region of interest" description="Disordered" evidence="12">
    <location>
        <begin position="562"/>
        <end position="656"/>
    </location>
</feature>
<keyword evidence="14" id="KW-1185">Reference proteome</keyword>
<feature type="compositionally biased region" description="Basic and acidic residues" evidence="12">
    <location>
        <begin position="619"/>
        <end position="651"/>
    </location>
</feature>
<organism evidence="13 14">
    <name type="scientific">Magallana gigas</name>
    <name type="common">Pacific oyster</name>
    <name type="synonym">Crassostrea gigas</name>
    <dbReference type="NCBI Taxonomy" id="29159"/>
    <lineage>
        <taxon>Eukaryota</taxon>
        <taxon>Metazoa</taxon>
        <taxon>Spiralia</taxon>
        <taxon>Lophotrochozoa</taxon>
        <taxon>Mollusca</taxon>
        <taxon>Bivalvia</taxon>
        <taxon>Autobranchia</taxon>
        <taxon>Pteriomorphia</taxon>
        <taxon>Ostreida</taxon>
        <taxon>Ostreoidea</taxon>
        <taxon>Ostreidae</taxon>
        <taxon>Magallana</taxon>
    </lineage>
</organism>
<keyword evidence="6" id="KW-0227">DNA damage</keyword>
<dbReference type="GO" id="GO:0005634">
    <property type="term" value="C:nucleus"/>
    <property type="evidence" value="ECO:0007669"/>
    <property type="project" value="UniProtKB-SubCell"/>
</dbReference>
<accession>A0A8W8P343</accession>
<dbReference type="PANTHER" id="PTHR32121:SF0">
    <property type="entry name" value="PCNA-INTERACTING PARTNER"/>
    <property type="match status" value="1"/>
</dbReference>
<evidence type="ECO:0000256" key="8">
    <source>
        <dbReference type="ARBA" id="ARBA00023204"/>
    </source>
</evidence>
<protein>
    <recommendedName>
        <fullName evidence="4">PCNA-interacting partner</fullName>
    </recommendedName>
    <alternativeName>
        <fullName evidence="10">PARP-1 binding protein</fullName>
    </alternativeName>
    <alternativeName>
        <fullName evidence="11">PARP1-binding protein</fullName>
    </alternativeName>
</protein>